<dbReference type="EMBL" id="JAHQIW010007094">
    <property type="protein sequence ID" value="KAJ1372114.1"/>
    <property type="molecule type" value="Genomic_DNA"/>
</dbReference>
<feature type="transmembrane region" description="Helical" evidence="1">
    <location>
        <begin position="9"/>
        <end position="29"/>
    </location>
</feature>
<proteinExistence type="predicted"/>
<evidence type="ECO:0000313" key="3">
    <source>
        <dbReference type="Proteomes" id="UP001196413"/>
    </source>
</evidence>
<name>A0AAD5R9M9_PARTN</name>
<evidence type="ECO:0000313" key="2">
    <source>
        <dbReference type="EMBL" id="KAJ1372114.1"/>
    </source>
</evidence>
<protein>
    <submittedName>
        <fullName evidence="2">Uncharacterized protein</fullName>
    </submittedName>
</protein>
<keyword evidence="1" id="KW-1133">Transmembrane helix</keyword>
<comment type="caution">
    <text evidence="2">The sequence shown here is derived from an EMBL/GenBank/DDBJ whole genome shotgun (WGS) entry which is preliminary data.</text>
</comment>
<evidence type="ECO:0000256" key="1">
    <source>
        <dbReference type="SAM" id="Phobius"/>
    </source>
</evidence>
<keyword evidence="1" id="KW-0472">Membrane</keyword>
<reference evidence="2" key="1">
    <citation type="submission" date="2021-06" db="EMBL/GenBank/DDBJ databases">
        <title>Parelaphostrongylus tenuis whole genome reference sequence.</title>
        <authorList>
            <person name="Garwood T.J."/>
            <person name="Larsen P.A."/>
            <person name="Fountain-Jones N.M."/>
            <person name="Garbe J.R."/>
            <person name="Macchietto M.G."/>
            <person name="Kania S.A."/>
            <person name="Gerhold R.W."/>
            <person name="Richards J.E."/>
            <person name="Wolf T.M."/>
        </authorList>
    </citation>
    <scope>NUCLEOTIDE SEQUENCE</scope>
    <source>
        <strain evidence="2">MNPRO001-30</strain>
        <tissue evidence="2">Meninges</tissue>
    </source>
</reference>
<sequence>MQMVSASRCFLYFTIFNLIVQLYPPIFPLGDRPMYVENLTVYGEYVGNITYMVFKNLVYFSCLPLDVALQPTTSRVLKTSEERDRCIECYRKMAEDATSARQKAEASTYKVHSV</sequence>
<gene>
    <name evidence="2" type="ORF">KIN20_034185</name>
</gene>
<dbReference type="Proteomes" id="UP001196413">
    <property type="component" value="Unassembled WGS sequence"/>
</dbReference>
<keyword evidence="1" id="KW-0812">Transmembrane</keyword>
<keyword evidence="3" id="KW-1185">Reference proteome</keyword>
<accession>A0AAD5R9M9</accession>
<dbReference type="AlphaFoldDB" id="A0AAD5R9M9"/>
<organism evidence="2 3">
    <name type="scientific">Parelaphostrongylus tenuis</name>
    <name type="common">Meningeal worm</name>
    <dbReference type="NCBI Taxonomy" id="148309"/>
    <lineage>
        <taxon>Eukaryota</taxon>
        <taxon>Metazoa</taxon>
        <taxon>Ecdysozoa</taxon>
        <taxon>Nematoda</taxon>
        <taxon>Chromadorea</taxon>
        <taxon>Rhabditida</taxon>
        <taxon>Rhabditina</taxon>
        <taxon>Rhabditomorpha</taxon>
        <taxon>Strongyloidea</taxon>
        <taxon>Metastrongylidae</taxon>
        <taxon>Parelaphostrongylus</taxon>
    </lineage>
</organism>